<evidence type="ECO:0000313" key="3">
    <source>
        <dbReference type="Proteomes" id="UP001305779"/>
    </source>
</evidence>
<sequence length="202" mass="21553">MDYVILKATCDGDTSTISGGTTMDTNYGVNITAELNPNYNPPSKKGKKRAAVSEQPRNHARSWSELERRDGGIIEDTFNNTQKADDMTAVTGRFPNGSSYMISEADSQMISIGTSVTVEAGFSDLSDASASLGVDASYGVTATTGVTVSVDCNAGQEGIIYLVPVYDEYYGQCVTDNNNPITVDVPVETQNNYIVQCLGDPS</sequence>
<proteinExistence type="predicted"/>
<organism evidence="2 3">
    <name type="scientific">Zasmidium cellare</name>
    <name type="common">Wine cellar mold</name>
    <name type="synonym">Racodium cellare</name>
    <dbReference type="NCBI Taxonomy" id="395010"/>
    <lineage>
        <taxon>Eukaryota</taxon>
        <taxon>Fungi</taxon>
        <taxon>Dikarya</taxon>
        <taxon>Ascomycota</taxon>
        <taxon>Pezizomycotina</taxon>
        <taxon>Dothideomycetes</taxon>
        <taxon>Dothideomycetidae</taxon>
        <taxon>Mycosphaerellales</taxon>
        <taxon>Mycosphaerellaceae</taxon>
        <taxon>Zasmidium</taxon>
    </lineage>
</organism>
<comment type="caution">
    <text evidence="2">The sequence shown here is derived from an EMBL/GenBank/DDBJ whole genome shotgun (WGS) entry which is preliminary data.</text>
</comment>
<dbReference type="Proteomes" id="UP001305779">
    <property type="component" value="Unassembled WGS sequence"/>
</dbReference>
<keyword evidence="3" id="KW-1185">Reference proteome</keyword>
<accession>A0ABR0EGK3</accession>
<reference evidence="2 3" key="1">
    <citation type="journal article" date="2023" name="G3 (Bethesda)">
        <title>A chromosome-level genome assembly of Zasmidium syzygii isolated from banana leaves.</title>
        <authorList>
            <person name="van Westerhoven A.C."/>
            <person name="Mehrabi R."/>
            <person name="Talebi R."/>
            <person name="Steentjes M.B.F."/>
            <person name="Corcolon B."/>
            <person name="Chong P.A."/>
            <person name="Kema G.H.J."/>
            <person name="Seidl M.F."/>
        </authorList>
    </citation>
    <scope>NUCLEOTIDE SEQUENCE [LARGE SCALE GENOMIC DNA]</scope>
    <source>
        <strain evidence="2 3">P124</strain>
    </source>
</reference>
<evidence type="ECO:0000256" key="1">
    <source>
        <dbReference type="SAM" id="MobiDB-lite"/>
    </source>
</evidence>
<feature type="region of interest" description="Disordered" evidence="1">
    <location>
        <begin position="34"/>
        <end position="68"/>
    </location>
</feature>
<protein>
    <submittedName>
        <fullName evidence="2">Uncharacterized protein</fullName>
    </submittedName>
</protein>
<gene>
    <name evidence="2" type="ORF">PRZ48_008384</name>
</gene>
<evidence type="ECO:0000313" key="2">
    <source>
        <dbReference type="EMBL" id="KAK4500198.1"/>
    </source>
</evidence>
<dbReference type="EMBL" id="JAXOVC010000006">
    <property type="protein sequence ID" value="KAK4500198.1"/>
    <property type="molecule type" value="Genomic_DNA"/>
</dbReference>
<name>A0ABR0EGK3_ZASCE</name>